<organism evidence="1 2">
    <name type="scientific">Trichothecium roseum</name>
    <dbReference type="NCBI Taxonomy" id="47278"/>
    <lineage>
        <taxon>Eukaryota</taxon>
        <taxon>Fungi</taxon>
        <taxon>Dikarya</taxon>
        <taxon>Ascomycota</taxon>
        <taxon>Pezizomycotina</taxon>
        <taxon>Sordariomycetes</taxon>
        <taxon>Hypocreomycetidae</taxon>
        <taxon>Hypocreales</taxon>
        <taxon>Hypocreales incertae sedis</taxon>
        <taxon>Trichothecium</taxon>
    </lineage>
</organism>
<evidence type="ECO:0000313" key="2">
    <source>
        <dbReference type="Proteomes" id="UP001163324"/>
    </source>
</evidence>
<protein>
    <submittedName>
        <fullName evidence="1">Uncharacterized protein</fullName>
    </submittedName>
</protein>
<keyword evidence="2" id="KW-1185">Reference proteome</keyword>
<gene>
    <name evidence="1" type="ORF">N3K66_001394</name>
</gene>
<evidence type="ECO:0000313" key="1">
    <source>
        <dbReference type="EMBL" id="KAI9904865.1"/>
    </source>
</evidence>
<dbReference type="EMBL" id="CM047940">
    <property type="protein sequence ID" value="KAI9904865.1"/>
    <property type="molecule type" value="Genomic_DNA"/>
</dbReference>
<name>A0ACC0VGM4_9HYPO</name>
<proteinExistence type="predicted"/>
<dbReference type="Proteomes" id="UP001163324">
    <property type="component" value="Chromosome 1"/>
</dbReference>
<sequence length="560" mass="61934">MKLNAVAAVSAAMLAGVTSAEEAESPPAIEIPTFTPTTVKADFLEQFTDDWETRWKPSHAKKDMTGTDKDSEEWAYVGEWSVEEPFKLKGIEGDKGLVVKNPAAHHAISAKFPQAIDNKDKTLVVQYEVKLQNGLECGGAYMKLLRENKALHQEEFGNTTPYVIMFGPDKCGHTNKVHFIFNHKNPKTGEYEEKHLRTPPTAKIVKSTELYTLIVNPDNTYAIRQNGKEVKSGSLLEDFSPSVNPDEEIDDPNDVKPEDWVEQARIPDPEATKPEDWDEDAPFEIVDEDATKPDDWYEEEPAVVPDPEAEKPEDWDDEEDGDWIPPTVPNPKCADASGCGPWSKPTIKNPNYKGKWTAPLIDNPDYKGPWAPRKIKNPDYFEDKQPSNFEPMGAIGFEIWTMQSDILFDNIYIGHSIEEAEKLAAETFEIKNPVEKALIEAEKPKKSDKGNSSSDLKFLDDPVLYIQEKLDLFLTIAQTDPVEAIKFVPEVPGAIAAAIVTLVALIVGLVGLGSTPAAQQAAGTAKDKAKEVKDKAASASASGAEKVKGEVNKRTTRSQS</sequence>
<reference evidence="1" key="1">
    <citation type="submission" date="2022-10" db="EMBL/GenBank/DDBJ databases">
        <title>Complete Genome of Trichothecium roseum strain YXFP-22015, a Plant Pathogen Isolated from Citrus.</title>
        <authorList>
            <person name="Wang Y."/>
            <person name="Zhu L."/>
        </authorList>
    </citation>
    <scope>NUCLEOTIDE SEQUENCE</scope>
    <source>
        <strain evidence="1">YXFP-22015</strain>
    </source>
</reference>
<comment type="caution">
    <text evidence="1">The sequence shown here is derived from an EMBL/GenBank/DDBJ whole genome shotgun (WGS) entry which is preliminary data.</text>
</comment>
<accession>A0ACC0VGM4</accession>